<organism evidence="2 3">
    <name type="scientific">Lentinula aciculospora</name>
    <dbReference type="NCBI Taxonomy" id="153920"/>
    <lineage>
        <taxon>Eukaryota</taxon>
        <taxon>Fungi</taxon>
        <taxon>Dikarya</taxon>
        <taxon>Basidiomycota</taxon>
        <taxon>Agaricomycotina</taxon>
        <taxon>Agaricomycetes</taxon>
        <taxon>Agaricomycetidae</taxon>
        <taxon>Agaricales</taxon>
        <taxon>Marasmiineae</taxon>
        <taxon>Omphalotaceae</taxon>
        <taxon>Lentinula</taxon>
    </lineage>
</organism>
<dbReference type="Proteomes" id="UP001150266">
    <property type="component" value="Unassembled WGS sequence"/>
</dbReference>
<keyword evidence="1" id="KW-0812">Transmembrane</keyword>
<gene>
    <name evidence="2" type="ORF">J3R30DRAFT_3687940</name>
</gene>
<dbReference type="EMBL" id="JAOTPV010000037">
    <property type="protein sequence ID" value="KAJ4468181.1"/>
    <property type="molecule type" value="Genomic_DNA"/>
</dbReference>
<name>A0A9W9DFR5_9AGAR</name>
<proteinExistence type="predicted"/>
<reference evidence="2" key="1">
    <citation type="submission" date="2022-08" db="EMBL/GenBank/DDBJ databases">
        <title>A Global Phylogenomic Analysis of the Shiitake Genus Lentinula.</title>
        <authorList>
            <consortium name="DOE Joint Genome Institute"/>
            <person name="Sierra-Patev S."/>
            <person name="Min B."/>
            <person name="Naranjo-Ortiz M."/>
            <person name="Looney B."/>
            <person name="Konkel Z."/>
            <person name="Slot J.C."/>
            <person name="Sakamoto Y."/>
            <person name="Steenwyk J.L."/>
            <person name="Rokas A."/>
            <person name="Carro J."/>
            <person name="Camarero S."/>
            <person name="Ferreira P."/>
            <person name="Molpeceres G."/>
            <person name="Ruiz-Duenas F.J."/>
            <person name="Serrano A."/>
            <person name="Henrissat B."/>
            <person name="Drula E."/>
            <person name="Hughes K.W."/>
            <person name="Mata J.L."/>
            <person name="Ishikawa N.K."/>
            <person name="Vargas-Isla R."/>
            <person name="Ushijima S."/>
            <person name="Smith C.A."/>
            <person name="Ahrendt S."/>
            <person name="Andreopoulos W."/>
            <person name="He G."/>
            <person name="Labutti K."/>
            <person name="Lipzen A."/>
            <person name="Ng V."/>
            <person name="Riley R."/>
            <person name="Sandor L."/>
            <person name="Barry K."/>
            <person name="Martinez A.T."/>
            <person name="Xiao Y."/>
            <person name="Gibbons J.G."/>
            <person name="Terashima K."/>
            <person name="Grigoriev I.V."/>
            <person name="Hibbett D.S."/>
        </authorList>
    </citation>
    <scope>NUCLEOTIDE SEQUENCE</scope>
    <source>
        <strain evidence="2">JLM2183</strain>
    </source>
</reference>
<sequence length="258" mass="28415">MSGVWGDFCNTTTAGRLAVFSLISERPVLLQKVFRLRISAFATGPPVLPYKKDRKSRKTSFPSSCINWKEHTFHFQHTLDIMLFKFAIPTVFVTVLLYTLVGTVAGVPQGGIIIPCKGPGDSALPVISAAITQEFGPGSGLPLGFFLRLLSGYNDTEPSLCLNPNTTELSPELSPVVEPTIRAAFRDFLEQFSQVHHVRVLSKVVEVNVNVRLSPDVFNEKKRNQPNSAACPEARIIARISTTSTLHAALLYSFYHVV</sequence>
<comment type="caution">
    <text evidence="2">The sequence shown here is derived from an EMBL/GenBank/DDBJ whole genome shotgun (WGS) entry which is preliminary data.</text>
</comment>
<keyword evidence="1" id="KW-0472">Membrane</keyword>
<evidence type="ECO:0000313" key="3">
    <source>
        <dbReference type="Proteomes" id="UP001150266"/>
    </source>
</evidence>
<evidence type="ECO:0000313" key="2">
    <source>
        <dbReference type="EMBL" id="KAJ4468181.1"/>
    </source>
</evidence>
<keyword evidence="3" id="KW-1185">Reference proteome</keyword>
<keyword evidence="1" id="KW-1133">Transmembrane helix</keyword>
<evidence type="ECO:0000256" key="1">
    <source>
        <dbReference type="SAM" id="Phobius"/>
    </source>
</evidence>
<accession>A0A9W9DFR5</accession>
<dbReference type="AlphaFoldDB" id="A0A9W9DFR5"/>
<protein>
    <submittedName>
        <fullName evidence="2">Uncharacterized protein</fullName>
    </submittedName>
</protein>
<feature type="transmembrane region" description="Helical" evidence="1">
    <location>
        <begin position="86"/>
        <end position="107"/>
    </location>
</feature>